<sequence length="71" mass="7153">MTEPTRLSPRTATDSDMFQSELTRVALVAGANVVGGVTLGSAIGGTVGYAAEWTATGAILGLAVAVFAARR</sequence>
<proteinExistence type="predicted"/>
<reference evidence="3" key="1">
    <citation type="journal article" date="2015" name="J. Biotechnol.">
        <title>Complete genome sequence of Haloferax gibbonsii strain ARA6, a potential producer of polyhydroxyalkanoates and halocins isolated from Araruama, Rio de Janeiro, Brasil.</title>
        <authorList>
            <person name="Pinto L.H."/>
            <person name="D'Alincourt Carvalho-Assef A.P."/>
            <person name="Vieira R.P."/>
            <person name="Clementino M.M."/>
            <person name="Albano R.M."/>
        </authorList>
    </citation>
    <scope>NUCLEOTIDE SEQUENCE [LARGE SCALE GENOMIC DNA]</scope>
    <source>
        <strain evidence="3">ARA6</strain>
    </source>
</reference>
<dbReference type="PATRIC" id="fig|35746.4.peg.2786"/>
<keyword evidence="1" id="KW-1133">Transmembrane helix</keyword>
<dbReference type="EMBL" id="CP011947">
    <property type="protein sequence ID" value="AKU08586.1"/>
    <property type="molecule type" value="Genomic_DNA"/>
</dbReference>
<dbReference type="Proteomes" id="UP000066124">
    <property type="component" value="Chromosome"/>
</dbReference>
<evidence type="ECO:0000256" key="1">
    <source>
        <dbReference type="SAM" id="Phobius"/>
    </source>
</evidence>
<evidence type="ECO:0000313" key="3">
    <source>
        <dbReference type="Proteomes" id="UP000066124"/>
    </source>
</evidence>
<keyword evidence="1" id="KW-0812">Transmembrane</keyword>
<dbReference type="KEGG" id="hgi:ABY42_12895"/>
<accession>A0A0K1IVU3</accession>
<organism evidence="2 3">
    <name type="scientific">Haloferax gibbonsii</name>
    <dbReference type="NCBI Taxonomy" id="35746"/>
    <lineage>
        <taxon>Archaea</taxon>
        <taxon>Methanobacteriati</taxon>
        <taxon>Methanobacteriota</taxon>
        <taxon>Stenosarchaea group</taxon>
        <taxon>Halobacteria</taxon>
        <taxon>Halobacteriales</taxon>
        <taxon>Haloferacaceae</taxon>
        <taxon>Haloferax</taxon>
    </lineage>
</organism>
<gene>
    <name evidence="2" type="ORF">ABY42_12895</name>
</gene>
<keyword evidence="1" id="KW-0472">Membrane</keyword>
<feature type="transmembrane region" description="Helical" evidence="1">
    <location>
        <begin position="50"/>
        <end position="69"/>
    </location>
</feature>
<feature type="transmembrane region" description="Helical" evidence="1">
    <location>
        <begin position="25"/>
        <end position="44"/>
    </location>
</feature>
<name>A0A0K1IVU3_HALGI</name>
<evidence type="ECO:0000313" key="2">
    <source>
        <dbReference type="EMBL" id="AKU08586.1"/>
    </source>
</evidence>
<dbReference type="AlphaFoldDB" id="A0A0K1IVU3"/>
<protein>
    <submittedName>
        <fullName evidence="2">Uncharacterized protein</fullName>
    </submittedName>
</protein>